<feature type="compositionally biased region" description="Basic and acidic residues" evidence="1">
    <location>
        <begin position="80"/>
        <end position="89"/>
    </location>
</feature>
<dbReference type="VEuPathDB" id="FungiDB:PLEOSDRAFT_171159"/>
<accession>A0A067N9A9</accession>
<feature type="region of interest" description="Disordered" evidence="1">
    <location>
        <begin position="77"/>
        <end position="106"/>
    </location>
</feature>
<keyword evidence="2" id="KW-0472">Membrane</keyword>
<gene>
    <name evidence="3" type="ORF">PLEOSDRAFT_171159</name>
</gene>
<keyword evidence="2" id="KW-0812">Transmembrane</keyword>
<dbReference type="EMBL" id="KL198012">
    <property type="protein sequence ID" value="KDQ23560.1"/>
    <property type="molecule type" value="Genomic_DNA"/>
</dbReference>
<reference evidence="4" key="1">
    <citation type="journal article" date="2014" name="Proc. Natl. Acad. Sci. U.S.A.">
        <title>Extensive sampling of basidiomycete genomes demonstrates inadequacy of the white-rot/brown-rot paradigm for wood decay fungi.</title>
        <authorList>
            <person name="Riley R."/>
            <person name="Salamov A.A."/>
            <person name="Brown D.W."/>
            <person name="Nagy L.G."/>
            <person name="Floudas D."/>
            <person name="Held B.W."/>
            <person name="Levasseur A."/>
            <person name="Lombard V."/>
            <person name="Morin E."/>
            <person name="Otillar R."/>
            <person name="Lindquist E.A."/>
            <person name="Sun H."/>
            <person name="LaButti K.M."/>
            <person name="Schmutz J."/>
            <person name="Jabbour D."/>
            <person name="Luo H."/>
            <person name="Baker S.E."/>
            <person name="Pisabarro A.G."/>
            <person name="Walton J.D."/>
            <person name="Blanchette R.A."/>
            <person name="Henrissat B."/>
            <person name="Martin F."/>
            <person name="Cullen D."/>
            <person name="Hibbett D.S."/>
            <person name="Grigoriev I.V."/>
        </authorList>
    </citation>
    <scope>NUCLEOTIDE SEQUENCE [LARGE SCALE GENOMIC DNA]</scope>
    <source>
        <strain evidence="4">PC15</strain>
    </source>
</reference>
<dbReference type="HOGENOM" id="CLU_2224331_0_0_1"/>
<feature type="transmembrane region" description="Helical" evidence="2">
    <location>
        <begin position="12"/>
        <end position="29"/>
    </location>
</feature>
<evidence type="ECO:0000256" key="2">
    <source>
        <dbReference type="SAM" id="Phobius"/>
    </source>
</evidence>
<dbReference type="AlphaFoldDB" id="A0A067N9A9"/>
<evidence type="ECO:0000313" key="4">
    <source>
        <dbReference type="Proteomes" id="UP000027073"/>
    </source>
</evidence>
<keyword evidence="2" id="KW-1133">Transmembrane helix</keyword>
<dbReference type="InParanoid" id="A0A067N9A9"/>
<name>A0A067N9A9_PLEO1</name>
<evidence type="ECO:0000313" key="3">
    <source>
        <dbReference type="EMBL" id="KDQ23560.1"/>
    </source>
</evidence>
<evidence type="ECO:0000256" key="1">
    <source>
        <dbReference type="SAM" id="MobiDB-lite"/>
    </source>
</evidence>
<proteinExistence type="predicted"/>
<dbReference type="Proteomes" id="UP000027073">
    <property type="component" value="Unassembled WGS sequence"/>
</dbReference>
<sequence>MHHWEYVDLAGSIVWLGVSISVLTQYSVLSTSIGMQHPPSRGFWNSVQCGAVLVVHGRLVVSACAVRILSQRTEYNVRNTQHDNHDKPNRIPAATKSGPAGRLLMR</sequence>
<protein>
    <submittedName>
        <fullName evidence="3">Uncharacterized protein</fullName>
    </submittedName>
</protein>
<organism evidence="3 4">
    <name type="scientific">Pleurotus ostreatus (strain PC15)</name>
    <name type="common">Oyster mushroom</name>
    <dbReference type="NCBI Taxonomy" id="1137138"/>
    <lineage>
        <taxon>Eukaryota</taxon>
        <taxon>Fungi</taxon>
        <taxon>Dikarya</taxon>
        <taxon>Basidiomycota</taxon>
        <taxon>Agaricomycotina</taxon>
        <taxon>Agaricomycetes</taxon>
        <taxon>Agaricomycetidae</taxon>
        <taxon>Agaricales</taxon>
        <taxon>Pleurotineae</taxon>
        <taxon>Pleurotaceae</taxon>
        <taxon>Pleurotus</taxon>
    </lineage>
</organism>